<dbReference type="PROSITE" id="PS51745">
    <property type="entry name" value="PB1"/>
    <property type="match status" value="1"/>
</dbReference>
<keyword evidence="3" id="KW-1185">Reference proteome</keyword>
<sequence>MSSHQAPLSIEIKHADVIHKLQVNQHVPIWSTFLAAIAQRFGMPEEQPIGLQYLDPEGDTITISTQADFDELWHEVLSVTAQSSQTGGVDQRNHCLELTLINHHPSGAQPPQTIKSAVEEEIIHFWKGLPTANLVGEGEWQYLDLKGAYVLGNPELGHRFLVRSVYKELREHIDESFAKSKWVVTGTPGVGKTFFSAYYLWVAACEGKTVVWQPFQTQPGGQPTYLLTSDGVERVAYGSPELVNALQKSETVYIVDGQPPLLCPARTLLVTSPQYLNYKDILKQSRSDSLFMPPWSYEELQHCKAILYQKLPTTLTDRLYDWYGGVPRYVLARASDEFAGNGGNEDAAVGTVVAILKKAIGQGSLTSIIKAHEAEHLDGEYSHHVLHLCRHPSRSLSQSHLAWASLLVENEVVKRFSQEILNDMKYYLRCSNDDHQSNLRGLIFESYAHLMLRNGGRFQARRLCGSNVTSSQNVQVAFSSAENVLWRPASKNLASIDSLCGPANFFQVTVSQRHPIKHQGLSRALDQVVDKYESPPRLYFVVPSDVYQTYRCQPYHAKDGKLFKGRLGNVREVE</sequence>
<dbReference type="CDD" id="cd05992">
    <property type="entry name" value="PB1"/>
    <property type="match status" value="1"/>
</dbReference>
<dbReference type="SUPFAM" id="SSF54277">
    <property type="entry name" value="CAD &amp; PB1 domains"/>
    <property type="match status" value="1"/>
</dbReference>
<dbReference type="AlphaFoldDB" id="A0A2S4WD98"/>
<evidence type="ECO:0000313" key="3">
    <source>
        <dbReference type="Proteomes" id="UP000238274"/>
    </source>
</evidence>
<dbReference type="PANTHER" id="PTHR33129:SF1">
    <property type="entry name" value="ATP-BINDING PROTEIN"/>
    <property type="match status" value="1"/>
</dbReference>
<feature type="non-terminal residue" evidence="2">
    <location>
        <position position="574"/>
    </location>
</feature>
<reference evidence="3" key="2">
    <citation type="journal article" date="2018" name="BMC Genomics">
        <title>Genomic insights into host adaptation between the wheat stripe rust pathogen (Puccinia striiformis f. sp. tritici) and the barley stripe rust pathogen (Puccinia striiformis f. sp. hordei).</title>
        <authorList>
            <person name="Xia C."/>
            <person name="Wang M."/>
            <person name="Yin C."/>
            <person name="Cornejo O.E."/>
            <person name="Hulbert S.H."/>
            <person name="Chen X."/>
        </authorList>
    </citation>
    <scope>NUCLEOTIDE SEQUENCE [LARGE SCALE GENOMIC DNA]</scope>
    <source>
        <strain evidence="3">93TX-2</strain>
    </source>
</reference>
<dbReference type="VEuPathDB" id="FungiDB:PSHT_04318"/>
<dbReference type="SMART" id="SM00666">
    <property type="entry name" value="PB1"/>
    <property type="match status" value="1"/>
</dbReference>
<protein>
    <recommendedName>
        <fullName evidence="1">PB1 domain-containing protein</fullName>
    </recommendedName>
</protein>
<organism evidence="2 3">
    <name type="scientific">Puccinia striiformis</name>
    <dbReference type="NCBI Taxonomy" id="27350"/>
    <lineage>
        <taxon>Eukaryota</taxon>
        <taxon>Fungi</taxon>
        <taxon>Dikarya</taxon>
        <taxon>Basidiomycota</taxon>
        <taxon>Pucciniomycotina</taxon>
        <taxon>Pucciniomycetes</taxon>
        <taxon>Pucciniales</taxon>
        <taxon>Pucciniaceae</taxon>
        <taxon>Puccinia</taxon>
    </lineage>
</organism>
<name>A0A2S4WD98_9BASI</name>
<dbReference type="Gene3D" id="3.10.20.90">
    <property type="entry name" value="Phosphatidylinositol 3-kinase Catalytic Subunit, Chain A, domain 1"/>
    <property type="match status" value="1"/>
</dbReference>
<reference evidence="3" key="3">
    <citation type="journal article" date="2018" name="Mol. Plant Microbe Interact.">
        <title>Genome sequence resources for the wheat stripe rust pathogen (Puccinia striiformis f. sp. tritici) and the barley stripe rust pathogen (Puccinia striiformis f. sp. hordei).</title>
        <authorList>
            <person name="Xia C."/>
            <person name="Wang M."/>
            <person name="Yin C."/>
            <person name="Cornejo O.E."/>
            <person name="Hulbert S.H."/>
            <person name="Chen X."/>
        </authorList>
    </citation>
    <scope>NUCLEOTIDE SEQUENCE [LARGE SCALE GENOMIC DNA]</scope>
    <source>
        <strain evidence="3">93TX-2</strain>
    </source>
</reference>
<dbReference type="Proteomes" id="UP000238274">
    <property type="component" value="Unassembled WGS sequence"/>
</dbReference>
<gene>
    <name evidence="2" type="ORF">PSHT_04318</name>
</gene>
<feature type="domain" description="PB1" evidence="1">
    <location>
        <begin position="7"/>
        <end position="84"/>
    </location>
</feature>
<proteinExistence type="predicted"/>
<evidence type="ECO:0000259" key="1">
    <source>
        <dbReference type="PROSITE" id="PS51745"/>
    </source>
</evidence>
<reference evidence="2 3" key="1">
    <citation type="submission" date="2017-12" db="EMBL/GenBank/DDBJ databases">
        <title>Gene loss provides genomic basis for host adaptation in cereal stripe rust fungi.</title>
        <authorList>
            <person name="Xia C."/>
        </authorList>
    </citation>
    <scope>NUCLEOTIDE SEQUENCE [LARGE SCALE GENOMIC DNA]</scope>
    <source>
        <strain evidence="2 3">93TX-2</strain>
    </source>
</reference>
<comment type="caution">
    <text evidence="2">The sequence shown here is derived from an EMBL/GenBank/DDBJ whole genome shotgun (WGS) entry which is preliminary data.</text>
</comment>
<dbReference type="Pfam" id="PF00564">
    <property type="entry name" value="PB1"/>
    <property type="match status" value="1"/>
</dbReference>
<accession>A0A2S4WD98</accession>
<dbReference type="VEuPathDB" id="FungiDB:PSTT_14532"/>
<dbReference type="OrthoDB" id="2340858at2759"/>
<dbReference type="InterPro" id="IPR000270">
    <property type="entry name" value="PB1_dom"/>
</dbReference>
<dbReference type="InterPro" id="IPR053793">
    <property type="entry name" value="PB1-like"/>
</dbReference>
<dbReference type="PANTHER" id="PTHR33129">
    <property type="entry name" value="PROTEIN KINASE DOMAIN-CONTAINING PROTEIN-RELATED"/>
    <property type="match status" value="1"/>
</dbReference>
<evidence type="ECO:0000313" key="2">
    <source>
        <dbReference type="EMBL" id="POW19731.1"/>
    </source>
</evidence>
<dbReference type="InterPro" id="IPR052980">
    <property type="entry name" value="Crinkler_effector"/>
</dbReference>
<dbReference type="EMBL" id="PKSM01000044">
    <property type="protein sequence ID" value="POW19731.1"/>
    <property type="molecule type" value="Genomic_DNA"/>
</dbReference>